<evidence type="ECO:0000313" key="2">
    <source>
        <dbReference type="EMBL" id="JAP77444.1"/>
    </source>
</evidence>
<dbReference type="EMBL" id="GEDV01011113">
    <property type="protein sequence ID" value="JAP77444.1"/>
    <property type="molecule type" value="Transcribed_RNA"/>
</dbReference>
<name>A0A131YDP4_RHIAP</name>
<organism evidence="2">
    <name type="scientific">Rhipicephalus appendiculatus</name>
    <name type="common">Brown ear tick</name>
    <dbReference type="NCBI Taxonomy" id="34631"/>
    <lineage>
        <taxon>Eukaryota</taxon>
        <taxon>Metazoa</taxon>
        <taxon>Ecdysozoa</taxon>
        <taxon>Arthropoda</taxon>
        <taxon>Chelicerata</taxon>
        <taxon>Arachnida</taxon>
        <taxon>Acari</taxon>
        <taxon>Parasitiformes</taxon>
        <taxon>Ixodida</taxon>
        <taxon>Ixodoidea</taxon>
        <taxon>Ixodidae</taxon>
        <taxon>Rhipicephalinae</taxon>
        <taxon>Rhipicephalus</taxon>
        <taxon>Rhipicephalus</taxon>
    </lineage>
</organism>
<evidence type="ECO:0000256" key="1">
    <source>
        <dbReference type="SAM" id="SignalP"/>
    </source>
</evidence>
<keyword evidence="1" id="KW-0732">Signal</keyword>
<reference evidence="2" key="1">
    <citation type="journal article" date="2016" name="Ticks Tick Borne Dis.">
        <title>De novo assembly and annotation of the salivary gland transcriptome of Rhipicephalus appendiculatus male and female ticks during blood feeding.</title>
        <authorList>
            <person name="de Castro M.H."/>
            <person name="de Klerk D."/>
            <person name="Pienaar R."/>
            <person name="Latif A.A."/>
            <person name="Rees D.J."/>
            <person name="Mans B.J."/>
        </authorList>
    </citation>
    <scope>NUCLEOTIDE SEQUENCE</scope>
    <source>
        <tissue evidence="2">Salivary glands</tissue>
    </source>
</reference>
<dbReference type="AlphaFoldDB" id="A0A131YDP4"/>
<proteinExistence type="predicted"/>
<sequence>MLGPKRTMIWSLLLFCTLVLAANGEDHPCFNEMKKNKRVQECAMRVAASMRDRPRYGGMFSRGRRGAQDGDCFNTAYGSNRNCLDQSAYMALWSCWWDRDTAMKQNMRVVGITSRDQVDQFARAMRDCMMGNANRQ</sequence>
<feature type="signal peptide" evidence="1">
    <location>
        <begin position="1"/>
        <end position="21"/>
    </location>
</feature>
<protein>
    <submittedName>
        <fullName evidence="2">Uncharacterized protein</fullName>
    </submittedName>
</protein>
<accession>A0A131YDP4</accession>
<feature type="chain" id="PRO_5007284807" evidence="1">
    <location>
        <begin position="22"/>
        <end position="136"/>
    </location>
</feature>